<protein>
    <recommendedName>
        <fullName evidence="3">Glycine zipper domain-containing protein</fullName>
    </recommendedName>
</protein>
<name>A0A512JH45_9HYPH</name>
<keyword evidence="2" id="KW-1185">Reference proteome</keyword>
<evidence type="ECO:0008006" key="3">
    <source>
        <dbReference type="Google" id="ProtNLM"/>
    </source>
</evidence>
<evidence type="ECO:0000313" key="1">
    <source>
        <dbReference type="EMBL" id="GEP09265.1"/>
    </source>
</evidence>
<organism evidence="1 2">
    <name type="scientific">Methylobacterium gnaphalii</name>
    <dbReference type="NCBI Taxonomy" id="1010610"/>
    <lineage>
        <taxon>Bacteria</taxon>
        <taxon>Pseudomonadati</taxon>
        <taxon>Pseudomonadota</taxon>
        <taxon>Alphaproteobacteria</taxon>
        <taxon>Hyphomicrobiales</taxon>
        <taxon>Methylobacteriaceae</taxon>
        <taxon>Methylobacterium</taxon>
    </lineage>
</organism>
<accession>A0A512JH45</accession>
<reference evidence="1 2" key="1">
    <citation type="submission" date="2019-07" db="EMBL/GenBank/DDBJ databases">
        <title>Whole genome shotgun sequence of Methylobacterium gnaphalii NBRC 107716.</title>
        <authorList>
            <person name="Hosoyama A."/>
            <person name="Uohara A."/>
            <person name="Ohji S."/>
            <person name="Ichikawa N."/>
        </authorList>
    </citation>
    <scope>NUCLEOTIDE SEQUENCE [LARGE SCALE GENOMIC DNA]</scope>
    <source>
        <strain evidence="1 2">NBRC 107716</strain>
    </source>
</reference>
<comment type="caution">
    <text evidence="1">The sequence shown here is derived from an EMBL/GenBank/DDBJ whole genome shotgun (WGS) entry which is preliminary data.</text>
</comment>
<evidence type="ECO:0000313" key="2">
    <source>
        <dbReference type="Proteomes" id="UP000321750"/>
    </source>
</evidence>
<dbReference type="Proteomes" id="UP000321750">
    <property type="component" value="Unassembled WGS sequence"/>
</dbReference>
<gene>
    <name evidence="1" type="ORF">MGN01_11100</name>
</gene>
<proteinExistence type="predicted"/>
<sequence>MIEHDRVHDLLGPDGGLADDLGGIRHEILEGFGVFAQQIAPQMARRARNVMPRAAAAAILTVSRDVPRSKAAIGLRVRYGENVERADAQGSRSTMKKITAALLAATLALSVGACNTPGERAVGGGALGAGLGAAVGGLATGRASGALAGAAIGGAAGAIGGAATAPRCPYGTYRDAYGDVYCR</sequence>
<dbReference type="EMBL" id="BJZV01000004">
    <property type="protein sequence ID" value="GEP09265.1"/>
    <property type="molecule type" value="Genomic_DNA"/>
</dbReference>
<dbReference type="AlphaFoldDB" id="A0A512JH45"/>